<feature type="compositionally biased region" description="Polar residues" evidence="3">
    <location>
        <begin position="271"/>
        <end position="281"/>
    </location>
</feature>
<evidence type="ECO:0000313" key="6">
    <source>
        <dbReference type="Proteomes" id="UP000237144"/>
    </source>
</evidence>
<dbReference type="PANTHER" id="PTHR40621:SF6">
    <property type="entry name" value="AP-1-LIKE TRANSCRIPTION FACTOR YAP1-RELATED"/>
    <property type="match status" value="1"/>
</dbReference>
<dbReference type="GO" id="GO:0001228">
    <property type="term" value="F:DNA-binding transcription activator activity, RNA polymerase II-specific"/>
    <property type="evidence" value="ECO:0007669"/>
    <property type="project" value="TreeGrafter"/>
</dbReference>
<evidence type="ECO:0000256" key="2">
    <source>
        <dbReference type="ARBA" id="ARBA00023242"/>
    </source>
</evidence>
<feature type="compositionally biased region" description="Low complexity" evidence="3">
    <location>
        <begin position="72"/>
        <end position="88"/>
    </location>
</feature>
<dbReference type="Gene3D" id="1.20.5.170">
    <property type="match status" value="1"/>
</dbReference>
<feature type="compositionally biased region" description="Basic and acidic residues" evidence="3">
    <location>
        <begin position="184"/>
        <end position="199"/>
    </location>
</feature>
<dbReference type="SMART" id="SM00338">
    <property type="entry name" value="BRLZ"/>
    <property type="match status" value="1"/>
</dbReference>
<dbReference type="PROSITE" id="PS50217">
    <property type="entry name" value="BZIP"/>
    <property type="match status" value="1"/>
</dbReference>
<dbReference type="GO" id="GO:0000976">
    <property type="term" value="F:transcription cis-regulatory region binding"/>
    <property type="evidence" value="ECO:0007669"/>
    <property type="project" value="InterPro"/>
</dbReference>
<comment type="subcellular location">
    <subcellularLocation>
        <location evidence="1">Nucleus</location>
    </subcellularLocation>
</comment>
<name>A0A2S5B562_9BASI</name>
<dbReference type="PANTHER" id="PTHR40621">
    <property type="entry name" value="TRANSCRIPTION FACTOR KAPC-RELATED"/>
    <property type="match status" value="1"/>
</dbReference>
<dbReference type="InterPro" id="IPR004827">
    <property type="entry name" value="bZIP"/>
</dbReference>
<feature type="compositionally biased region" description="Low complexity" evidence="3">
    <location>
        <begin position="284"/>
        <end position="331"/>
    </location>
</feature>
<protein>
    <recommendedName>
        <fullName evidence="4">BZIP domain-containing protein</fullName>
    </recommendedName>
</protein>
<dbReference type="SUPFAM" id="SSF57959">
    <property type="entry name" value="Leucine zipper domain"/>
    <property type="match status" value="1"/>
</dbReference>
<dbReference type="STRING" id="741276.A0A2S5B562"/>
<dbReference type="AlphaFoldDB" id="A0A2S5B562"/>
<sequence>MDSWTQPDFLSAESADDYLAGLTSFLDADPKGAALSAGGYPHVTPLALGGFVTGGAAGVSTVDTSSLLLNDASSPELTSDSASPSSSDGNAVSHGQYRQLDSYGTPSSSKGGAAQSTGTPSATRGGRSSPTRQHHADPKRKNGNGAQGAIKDHRRTSDSGAGHHSHATGNDGVTARSESPDGSMDGKGEKGGKTSERRKAQNRQAQRNFRERKEKHLKDLEERVVTLEEQTKTQDAENAALKQLLDNLRSENARLKVYETAFTFDYDKDVSNSSAMPQSTAFRPPALTAPSAVSSTSSSPIEAVAPSDRSDSFRFSSGPSASTTMSSTSSSQANSPGMFVNASSPDVKPSTSALENALASASSSGADDSLFLTSFVNPSPSPFSSFTGLPVASPEAMSSDIFKSYRDPLASLGMPSSDLSTFADLDALLAGPSSDMNSSSDGPASALSPATQDALSAFLNPSPPALGTPSQSPASASAAAPAGATPSFSTDFGLAVGSGASPAGSASASCPYGIHPDRMAEYEQYKKNPTGKFDFDLDGLCAEMKLKATCQEAARQALQQAMLEDAAASRQTYPSAQL</sequence>
<evidence type="ECO:0000256" key="1">
    <source>
        <dbReference type="ARBA" id="ARBA00004123"/>
    </source>
</evidence>
<evidence type="ECO:0000313" key="5">
    <source>
        <dbReference type="EMBL" id="POY71922.1"/>
    </source>
</evidence>
<feature type="region of interest" description="Disordered" evidence="3">
    <location>
        <begin position="269"/>
        <end position="347"/>
    </location>
</feature>
<dbReference type="OrthoDB" id="2593073at2759"/>
<feature type="compositionally biased region" description="Low complexity" evidence="3">
    <location>
        <begin position="468"/>
        <end position="482"/>
    </location>
</feature>
<keyword evidence="2" id="KW-0539">Nucleus</keyword>
<keyword evidence="6" id="KW-1185">Reference proteome</keyword>
<dbReference type="Proteomes" id="UP000237144">
    <property type="component" value="Unassembled WGS sequence"/>
</dbReference>
<feature type="region of interest" description="Disordered" evidence="3">
    <location>
        <begin position="457"/>
        <end position="482"/>
    </location>
</feature>
<feature type="compositionally biased region" description="Polar residues" evidence="3">
    <location>
        <begin position="102"/>
        <end position="131"/>
    </location>
</feature>
<dbReference type="CDD" id="cd14688">
    <property type="entry name" value="bZIP_YAP"/>
    <property type="match status" value="1"/>
</dbReference>
<dbReference type="InterPro" id="IPR050936">
    <property type="entry name" value="AP-1-like"/>
</dbReference>
<proteinExistence type="predicted"/>
<accession>A0A2S5B562</accession>
<comment type="caution">
    <text evidence="5">The sequence shown here is derived from an EMBL/GenBank/DDBJ whole genome shotgun (WGS) entry which is preliminary data.</text>
</comment>
<dbReference type="GO" id="GO:0090575">
    <property type="term" value="C:RNA polymerase II transcription regulator complex"/>
    <property type="evidence" value="ECO:0007669"/>
    <property type="project" value="TreeGrafter"/>
</dbReference>
<gene>
    <name evidence="5" type="ORF">BMF94_5058</name>
</gene>
<feature type="domain" description="BZIP" evidence="4">
    <location>
        <begin position="196"/>
        <end position="255"/>
    </location>
</feature>
<dbReference type="EMBL" id="PJQD01000069">
    <property type="protein sequence ID" value="POY71922.1"/>
    <property type="molecule type" value="Genomic_DNA"/>
</dbReference>
<organism evidence="5 6">
    <name type="scientific">Rhodotorula taiwanensis</name>
    <dbReference type="NCBI Taxonomy" id="741276"/>
    <lineage>
        <taxon>Eukaryota</taxon>
        <taxon>Fungi</taxon>
        <taxon>Dikarya</taxon>
        <taxon>Basidiomycota</taxon>
        <taxon>Pucciniomycotina</taxon>
        <taxon>Microbotryomycetes</taxon>
        <taxon>Sporidiobolales</taxon>
        <taxon>Sporidiobolaceae</taxon>
        <taxon>Rhodotorula</taxon>
    </lineage>
</organism>
<feature type="region of interest" description="Disordered" evidence="3">
    <location>
        <begin position="71"/>
        <end position="219"/>
    </location>
</feature>
<feature type="compositionally biased region" description="Basic and acidic residues" evidence="3">
    <location>
        <begin position="208"/>
        <end position="219"/>
    </location>
</feature>
<evidence type="ECO:0000256" key="3">
    <source>
        <dbReference type="SAM" id="MobiDB-lite"/>
    </source>
</evidence>
<reference evidence="5 6" key="1">
    <citation type="journal article" date="2018" name="Front. Microbiol.">
        <title>Prospects for Fungal Bioremediation of Acidic Radioactive Waste Sites: Characterization and Genome Sequence of Rhodotorula taiwanensis MD1149.</title>
        <authorList>
            <person name="Tkavc R."/>
            <person name="Matrosova V.Y."/>
            <person name="Grichenko O.E."/>
            <person name="Gostincar C."/>
            <person name="Volpe R.P."/>
            <person name="Klimenkova P."/>
            <person name="Gaidamakova E.K."/>
            <person name="Zhou C.E."/>
            <person name="Stewart B.J."/>
            <person name="Lyman M.G."/>
            <person name="Malfatti S.A."/>
            <person name="Rubinfeld B."/>
            <person name="Courtot M."/>
            <person name="Singh J."/>
            <person name="Dalgard C.L."/>
            <person name="Hamilton T."/>
            <person name="Frey K.G."/>
            <person name="Gunde-Cimerman N."/>
            <person name="Dugan L."/>
            <person name="Daly M.J."/>
        </authorList>
    </citation>
    <scope>NUCLEOTIDE SEQUENCE [LARGE SCALE GENOMIC DNA]</scope>
    <source>
        <strain evidence="5 6">MD1149</strain>
    </source>
</reference>
<dbReference type="InterPro" id="IPR046347">
    <property type="entry name" value="bZIP_sf"/>
</dbReference>
<evidence type="ECO:0000259" key="4">
    <source>
        <dbReference type="PROSITE" id="PS50217"/>
    </source>
</evidence>
<dbReference type="PROSITE" id="PS00036">
    <property type="entry name" value="BZIP_BASIC"/>
    <property type="match status" value="1"/>
</dbReference>
<dbReference type="Pfam" id="PF00170">
    <property type="entry name" value="bZIP_1"/>
    <property type="match status" value="1"/>
</dbReference>